<evidence type="ECO:0000313" key="2">
    <source>
        <dbReference type="EMBL" id="GGB23648.1"/>
    </source>
</evidence>
<gene>
    <name evidence="2" type="ORF">GCM10011489_09930</name>
</gene>
<evidence type="ECO:0000313" key="3">
    <source>
        <dbReference type="Proteomes" id="UP000621454"/>
    </source>
</evidence>
<comment type="caution">
    <text evidence="2">The sequence shown here is derived from an EMBL/GenBank/DDBJ whole genome shotgun (WGS) entry which is preliminary data.</text>
</comment>
<protein>
    <recommendedName>
        <fullName evidence="4">Secreted protein</fullName>
    </recommendedName>
</protein>
<name>A0A916SZ11_9ACTN</name>
<accession>A0A916SZ11</accession>
<organism evidence="2 3">
    <name type="scientific">Gordonia jinhuaensis</name>
    <dbReference type="NCBI Taxonomy" id="1517702"/>
    <lineage>
        <taxon>Bacteria</taxon>
        <taxon>Bacillati</taxon>
        <taxon>Actinomycetota</taxon>
        <taxon>Actinomycetes</taxon>
        <taxon>Mycobacteriales</taxon>
        <taxon>Gordoniaceae</taxon>
        <taxon>Gordonia</taxon>
    </lineage>
</organism>
<dbReference type="Proteomes" id="UP000621454">
    <property type="component" value="Unassembled WGS sequence"/>
</dbReference>
<proteinExistence type="predicted"/>
<evidence type="ECO:0000256" key="1">
    <source>
        <dbReference type="SAM" id="SignalP"/>
    </source>
</evidence>
<keyword evidence="3" id="KW-1185">Reference proteome</keyword>
<dbReference type="AlphaFoldDB" id="A0A916SZ11"/>
<evidence type="ECO:0008006" key="4">
    <source>
        <dbReference type="Google" id="ProtNLM"/>
    </source>
</evidence>
<dbReference type="EMBL" id="BMGC01000004">
    <property type="protein sequence ID" value="GGB23648.1"/>
    <property type="molecule type" value="Genomic_DNA"/>
</dbReference>
<keyword evidence="1" id="KW-0732">Signal</keyword>
<feature type="chain" id="PRO_5039160047" description="Secreted protein" evidence="1">
    <location>
        <begin position="23"/>
        <end position="276"/>
    </location>
</feature>
<sequence>MTAAALCTVGALAAAPALTATADAAPTAATSSADTASPSVAQLTSAARRLPAYSVAASAAESILAAGGATPATPSGATPAAGPTDVLSGLAAVNAILKTLKVQPFLNPSVSFNCAVPTADNPLGIVPGVSGAVAGPWTLGTSLPTVGGFDPNIVKSGDTAFAFVPSGITSDTVGSGMQVAWFNVNTLQGGFAQMGKLSSVVLQTWLAALPTDLPPILRVPAVAALTRIAQSLDTMPGMRLAPVKTGHGTVLAAVYGTVDNGGRSCFFFPMVGIVNA</sequence>
<feature type="signal peptide" evidence="1">
    <location>
        <begin position="1"/>
        <end position="22"/>
    </location>
</feature>
<reference evidence="2" key="2">
    <citation type="submission" date="2020-09" db="EMBL/GenBank/DDBJ databases">
        <authorList>
            <person name="Sun Q."/>
            <person name="Zhou Y."/>
        </authorList>
    </citation>
    <scope>NUCLEOTIDE SEQUENCE</scope>
    <source>
        <strain evidence="2">CGMCC 1.12827</strain>
    </source>
</reference>
<reference evidence="2" key="1">
    <citation type="journal article" date="2014" name="Int. J. Syst. Evol. Microbiol.">
        <title>Complete genome sequence of Corynebacterium casei LMG S-19264T (=DSM 44701T), isolated from a smear-ripened cheese.</title>
        <authorList>
            <consortium name="US DOE Joint Genome Institute (JGI-PGF)"/>
            <person name="Walter F."/>
            <person name="Albersmeier A."/>
            <person name="Kalinowski J."/>
            <person name="Ruckert C."/>
        </authorList>
    </citation>
    <scope>NUCLEOTIDE SEQUENCE</scope>
    <source>
        <strain evidence="2">CGMCC 1.12827</strain>
    </source>
</reference>